<gene>
    <name evidence="1" type="ORF">LADA_0G12948G</name>
</gene>
<accession>A0A1G4JVJ2</accession>
<evidence type="ECO:0000313" key="2">
    <source>
        <dbReference type="Proteomes" id="UP000190274"/>
    </source>
</evidence>
<keyword evidence="2" id="KW-1185">Reference proteome</keyword>
<dbReference type="EMBL" id="LT598457">
    <property type="protein sequence ID" value="SCU95025.1"/>
    <property type="molecule type" value="Genomic_DNA"/>
</dbReference>
<reference evidence="2" key="1">
    <citation type="submission" date="2016-03" db="EMBL/GenBank/DDBJ databases">
        <authorList>
            <person name="Devillers H."/>
        </authorList>
    </citation>
    <scope>NUCLEOTIDE SEQUENCE [LARGE SCALE GENOMIC DNA]</scope>
</reference>
<dbReference type="AlphaFoldDB" id="A0A1G4JVJ2"/>
<protein>
    <submittedName>
        <fullName evidence="1">LADA_0G12948g1_1</fullName>
    </submittedName>
</protein>
<dbReference type="Proteomes" id="UP000190274">
    <property type="component" value="Chromosome G"/>
</dbReference>
<proteinExistence type="predicted"/>
<name>A0A1G4JVJ2_9SACH</name>
<dbReference type="OrthoDB" id="4033014at2759"/>
<evidence type="ECO:0000313" key="1">
    <source>
        <dbReference type="EMBL" id="SCU95025.1"/>
    </source>
</evidence>
<sequence>MDIVLQPGILLEANQLFDLKIEVENRGSPPLTLLLFAQESQHHCEFEHSVVLPLFEEEGQLTYQTPNLLKRVNLVTTVTPELSPQGVMFVCKDYTRLRGVMMQLEQDLPQLCCFFSYAVSGADFKAQCYRTGEPWLQIPFQLPSSNVFLSALDNFHLERTTRPEGFAEQDEFKKKIMVKIDRMIRYLESGNVTDEILRKMSRLVLQLKKAPTRDIEQQVVEKEVELQTLDIICDQWEMSQTLRDIGS</sequence>
<organism evidence="1 2">
    <name type="scientific">Lachancea dasiensis</name>
    <dbReference type="NCBI Taxonomy" id="1072105"/>
    <lineage>
        <taxon>Eukaryota</taxon>
        <taxon>Fungi</taxon>
        <taxon>Dikarya</taxon>
        <taxon>Ascomycota</taxon>
        <taxon>Saccharomycotina</taxon>
        <taxon>Saccharomycetes</taxon>
        <taxon>Saccharomycetales</taxon>
        <taxon>Saccharomycetaceae</taxon>
        <taxon>Lachancea</taxon>
    </lineage>
</organism>